<dbReference type="EMBL" id="JAFNEN010001144">
    <property type="protein sequence ID" value="KAG8174768.1"/>
    <property type="molecule type" value="Genomic_DNA"/>
</dbReference>
<gene>
    <name evidence="1" type="ORF">JTE90_008564</name>
</gene>
<name>A0AAV6TT52_9ARAC</name>
<reference evidence="1 2" key="1">
    <citation type="journal article" date="2022" name="Nat. Ecol. Evol.">
        <title>A masculinizing supergene underlies an exaggerated male reproductive morph in a spider.</title>
        <authorList>
            <person name="Hendrickx F."/>
            <person name="De Corte Z."/>
            <person name="Sonet G."/>
            <person name="Van Belleghem S.M."/>
            <person name="Kostlbacher S."/>
            <person name="Vangestel C."/>
        </authorList>
    </citation>
    <scope>NUCLEOTIDE SEQUENCE [LARGE SCALE GENOMIC DNA]</scope>
    <source>
        <strain evidence="1">W744_W776</strain>
    </source>
</reference>
<comment type="caution">
    <text evidence="1">The sequence shown here is derived from an EMBL/GenBank/DDBJ whole genome shotgun (WGS) entry which is preliminary data.</text>
</comment>
<evidence type="ECO:0000313" key="1">
    <source>
        <dbReference type="EMBL" id="KAG8174768.1"/>
    </source>
</evidence>
<dbReference type="AlphaFoldDB" id="A0AAV6TT52"/>
<sequence>MATPTQVVTLQDLNDVVPTLRLRLEAQSSSLASQRPPNRGVVERFSNFFENMFANAEEGIAFEHVPSAEATERNLRKIDAFFDKMEEKVRQQREVVKRELPTMTPYQQEQVLTFWKAVSEFIDDVFNWLKTLFKYVMDKIRQGFKIVKDAVKGLFSWIMECFKKVF</sequence>
<organism evidence="1 2">
    <name type="scientific">Oedothorax gibbosus</name>
    <dbReference type="NCBI Taxonomy" id="931172"/>
    <lineage>
        <taxon>Eukaryota</taxon>
        <taxon>Metazoa</taxon>
        <taxon>Ecdysozoa</taxon>
        <taxon>Arthropoda</taxon>
        <taxon>Chelicerata</taxon>
        <taxon>Arachnida</taxon>
        <taxon>Araneae</taxon>
        <taxon>Araneomorphae</taxon>
        <taxon>Entelegynae</taxon>
        <taxon>Araneoidea</taxon>
        <taxon>Linyphiidae</taxon>
        <taxon>Erigoninae</taxon>
        <taxon>Oedothorax</taxon>
    </lineage>
</organism>
<proteinExistence type="predicted"/>
<dbReference type="Proteomes" id="UP000827092">
    <property type="component" value="Unassembled WGS sequence"/>
</dbReference>
<protein>
    <submittedName>
        <fullName evidence="1">Uncharacterized protein</fullName>
    </submittedName>
</protein>
<evidence type="ECO:0000313" key="2">
    <source>
        <dbReference type="Proteomes" id="UP000827092"/>
    </source>
</evidence>
<keyword evidence="2" id="KW-1185">Reference proteome</keyword>
<accession>A0AAV6TT52</accession>